<dbReference type="KEGG" id="gog:C1280_25315"/>
<dbReference type="PROSITE" id="PS51257">
    <property type="entry name" value="PROKAR_LIPOPROTEIN"/>
    <property type="match status" value="1"/>
</dbReference>
<evidence type="ECO:0000256" key="1">
    <source>
        <dbReference type="SAM" id="SignalP"/>
    </source>
</evidence>
<gene>
    <name evidence="2" type="ORF">C1280_25315</name>
</gene>
<protein>
    <recommendedName>
        <fullName evidence="4">Carboxypeptidase regulatory-like domain-containing protein</fullName>
    </recommendedName>
</protein>
<keyword evidence="1" id="KW-0732">Signal</keyword>
<sequence>MTLTRTPKLRYILRAARCLAPCVLLAVAACTAKLPDHPPVYPVRGELLVNGKPAVGAVVSFHPVGNAAPGAVRPQATVEADGTFRPNSFDPRDGAPAGEYALTVFWPGGKSHIGPDRLKGRYSDPTRPVRKVTVKAGDNVLEPIRID</sequence>
<dbReference type="RefSeq" id="WP_010034745.1">
    <property type="nucleotide sequence ID" value="NZ_CP025958.1"/>
</dbReference>
<reference evidence="2 3" key="1">
    <citation type="submission" date="2018-01" db="EMBL/GenBank/DDBJ databases">
        <title>G. obscuriglobus.</title>
        <authorList>
            <person name="Franke J."/>
            <person name="Blomberg W."/>
            <person name="Selmecki A."/>
        </authorList>
    </citation>
    <scope>NUCLEOTIDE SEQUENCE [LARGE SCALE GENOMIC DNA]</scope>
    <source>
        <strain evidence="2 3">DSM 5831</strain>
    </source>
</reference>
<feature type="signal peptide" evidence="1">
    <location>
        <begin position="1"/>
        <end position="28"/>
    </location>
</feature>
<proteinExistence type="predicted"/>
<evidence type="ECO:0000313" key="2">
    <source>
        <dbReference type="EMBL" id="AWM39995.1"/>
    </source>
</evidence>
<dbReference type="AlphaFoldDB" id="A0A2Z3HAG8"/>
<dbReference type="OrthoDB" id="288856at2"/>
<evidence type="ECO:0008006" key="4">
    <source>
        <dbReference type="Google" id="ProtNLM"/>
    </source>
</evidence>
<dbReference type="EMBL" id="CP025958">
    <property type="protein sequence ID" value="AWM39995.1"/>
    <property type="molecule type" value="Genomic_DNA"/>
</dbReference>
<feature type="chain" id="PRO_5016329161" description="Carboxypeptidase regulatory-like domain-containing protein" evidence="1">
    <location>
        <begin position="29"/>
        <end position="147"/>
    </location>
</feature>
<dbReference type="Proteomes" id="UP000245802">
    <property type="component" value="Chromosome"/>
</dbReference>
<accession>A0A2Z3HAG8</accession>
<keyword evidence="3" id="KW-1185">Reference proteome</keyword>
<organism evidence="2 3">
    <name type="scientific">Gemmata obscuriglobus</name>
    <dbReference type="NCBI Taxonomy" id="114"/>
    <lineage>
        <taxon>Bacteria</taxon>
        <taxon>Pseudomonadati</taxon>
        <taxon>Planctomycetota</taxon>
        <taxon>Planctomycetia</taxon>
        <taxon>Gemmatales</taxon>
        <taxon>Gemmataceae</taxon>
        <taxon>Gemmata</taxon>
    </lineage>
</organism>
<name>A0A2Z3HAG8_9BACT</name>
<evidence type="ECO:0000313" key="3">
    <source>
        <dbReference type="Proteomes" id="UP000245802"/>
    </source>
</evidence>